<reference evidence="2" key="1">
    <citation type="journal article" date="2023" name="Mol. Phylogenet. Evol.">
        <title>Genome-scale phylogeny and comparative genomics of the fungal order Sordariales.</title>
        <authorList>
            <person name="Hensen N."/>
            <person name="Bonometti L."/>
            <person name="Westerberg I."/>
            <person name="Brannstrom I.O."/>
            <person name="Guillou S."/>
            <person name="Cros-Aarteil S."/>
            <person name="Calhoun S."/>
            <person name="Haridas S."/>
            <person name="Kuo A."/>
            <person name="Mondo S."/>
            <person name="Pangilinan J."/>
            <person name="Riley R."/>
            <person name="LaButti K."/>
            <person name="Andreopoulos B."/>
            <person name="Lipzen A."/>
            <person name="Chen C."/>
            <person name="Yan M."/>
            <person name="Daum C."/>
            <person name="Ng V."/>
            <person name="Clum A."/>
            <person name="Steindorff A."/>
            <person name="Ohm R.A."/>
            <person name="Martin F."/>
            <person name="Silar P."/>
            <person name="Natvig D.O."/>
            <person name="Lalanne C."/>
            <person name="Gautier V."/>
            <person name="Ament-Velasquez S.L."/>
            <person name="Kruys A."/>
            <person name="Hutchinson M.I."/>
            <person name="Powell A.J."/>
            <person name="Barry K."/>
            <person name="Miller A.N."/>
            <person name="Grigoriev I.V."/>
            <person name="Debuchy R."/>
            <person name="Gladieux P."/>
            <person name="Hiltunen Thoren M."/>
            <person name="Johannesson H."/>
        </authorList>
    </citation>
    <scope>NUCLEOTIDE SEQUENCE</scope>
    <source>
        <strain evidence="2">CBS 118394</strain>
    </source>
</reference>
<evidence type="ECO:0000313" key="3">
    <source>
        <dbReference type="Proteomes" id="UP001283341"/>
    </source>
</evidence>
<organism evidence="2 3">
    <name type="scientific">Apodospora peruviana</name>
    <dbReference type="NCBI Taxonomy" id="516989"/>
    <lineage>
        <taxon>Eukaryota</taxon>
        <taxon>Fungi</taxon>
        <taxon>Dikarya</taxon>
        <taxon>Ascomycota</taxon>
        <taxon>Pezizomycotina</taxon>
        <taxon>Sordariomycetes</taxon>
        <taxon>Sordariomycetidae</taxon>
        <taxon>Sordariales</taxon>
        <taxon>Lasiosphaeriaceae</taxon>
        <taxon>Apodospora</taxon>
    </lineage>
</organism>
<evidence type="ECO:0008006" key="4">
    <source>
        <dbReference type="Google" id="ProtNLM"/>
    </source>
</evidence>
<protein>
    <recommendedName>
        <fullName evidence="4">Secreted protein</fullName>
    </recommendedName>
</protein>
<accession>A0AAE0M4U4</accession>
<evidence type="ECO:0000256" key="1">
    <source>
        <dbReference type="SAM" id="SignalP"/>
    </source>
</evidence>
<keyword evidence="3" id="KW-1185">Reference proteome</keyword>
<proteinExistence type="predicted"/>
<sequence>MISMSLLTVVISGPVLMSPILLGPLTGAHRTSVSGFDNPSGSKLNFQIVASRQGSLSALGVLEPWGQELQPTVEDAIFRRFFSPFLPSGEICTCGTVCMCRRLDLGGAPQPKLSSMPRFSSPMGISMA</sequence>
<comment type="caution">
    <text evidence="2">The sequence shown here is derived from an EMBL/GenBank/DDBJ whole genome shotgun (WGS) entry which is preliminary data.</text>
</comment>
<feature type="chain" id="PRO_5042146553" description="Secreted protein" evidence="1">
    <location>
        <begin position="18"/>
        <end position="128"/>
    </location>
</feature>
<reference evidence="2" key="2">
    <citation type="submission" date="2023-06" db="EMBL/GenBank/DDBJ databases">
        <authorList>
            <consortium name="Lawrence Berkeley National Laboratory"/>
            <person name="Haridas S."/>
            <person name="Hensen N."/>
            <person name="Bonometti L."/>
            <person name="Westerberg I."/>
            <person name="Brannstrom I.O."/>
            <person name="Guillou S."/>
            <person name="Cros-Aarteil S."/>
            <person name="Calhoun S."/>
            <person name="Kuo A."/>
            <person name="Mondo S."/>
            <person name="Pangilinan J."/>
            <person name="Riley R."/>
            <person name="Labutti K."/>
            <person name="Andreopoulos B."/>
            <person name="Lipzen A."/>
            <person name="Chen C."/>
            <person name="Yanf M."/>
            <person name="Daum C."/>
            <person name="Ng V."/>
            <person name="Clum A."/>
            <person name="Steindorff A."/>
            <person name="Ohm R."/>
            <person name="Martin F."/>
            <person name="Silar P."/>
            <person name="Natvig D."/>
            <person name="Lalanne C."/>
            <person name="Gautier V."/>
            <person name="Ament-Velasquez S.L."/>
            <person name="Kruys A."/>
            <person name="Hutchinson M.I."/>
            <person name="Powell A.J."/>
            <person name="Barry K."/>
            <person name="Miller A.N."/>
            <person name="Grigoriev I.V."/>
            <person name="Debuchy R."/>
            <person name="Gladieux P."/>
            <person name="Thoren M.H."/>
            <person name="Johannesson H."/>
        </authorList>
    </citation>
    <scope>NUCLEOTIDE SEQUENCE</scope>
    <source>
        <strain evidence="2">CBS 118394</strain>
    </source>
</reference>
<dbReference type="EMBL" id="JAUEDM010000004">
    <property type="protein sequence ID" value="KAK3319322.1"/>
    <property type="molecule type" value="Genomic_DNA"/>
</dbReference>
<evidence type="ECO:0000313" key="2">
    <source>
        <dbReference type="EMBL" id="KAK3319322.1"/>
    </source>
</evidence>
<gene>
    <name evidence="2" type="ORF">B0H66DRAFT_266455</name>
</gene>
<keyword evidence="1" id="KW-0732">Signal</keyword>
<dbReference type="Proteomes" id="UP001283341">
    <property type="component" value="Unassembled WGS sequence"/>
</dbReference>
<dbReference type="AlphaFoldDB" id="A0AAE0M4U4"/>
<feature type="signal peptide" evidence="1">
    <location>
        <begin position="1"/>
        <end position="17"/>
    </location>
</feature>
<name>A0AAE0M4U4_9PEZI</name>